<keyword evidence="2" id="KW-1185">Reference proteome</keyword>
<dbReference type="EMBL" id="KL584731">
    <property type="protein sequence ID" value="KEQ68354.1"/>
    <property type="molecule type" value="Genomic_DNA"/>
</dbReference>
<dbReference type="GeneID" id="25414366"/>
<dbReference type="AlphaFoldDB" id="A0A074W9Q1"/>
<organism evidence="1 2">
    <name type="scientific">Aureobasidium namibiae CBS 147.97</name>
    <dbReference type="NCBI Taxonomy" id="1043004"/>
    <lineage>
        <taxon>Eukaryota</taxon>
        <taxon>Fungi</taxon>
        <taxon>Dikarya</taxon>
        <taxon>Ascomycota</taxon>
        <taxon>Pezizomycotina</taxon>
        <taxon>Dothideomycetes</taxon>
        <taxon>Dothideomycetidae</taxon>
        <taxon>Dothideales</taxon>
        <taxon>Saccotheciaceae</taxon>
        <taxon>Aureobasidium</taxon>
    </lineage>
</organism>
<evidence type="ECO:0000313" key="2">
    <source>
        <dbReference type="Proteomes" id="UP000027730"/>
    </source>
</evidence>
<evidence type="ECO:0000313" key="1">
    <source>
        <dbReference type="EMBL" id="KEQ68354.1"/>
    </source>
</evidence>
<name>A0A074W9Q1_9PEZI</name>
<accession>A0A074W9Q1</accession>
<sequence length="168" mass="18369">MTTKPSIHVIKERCAWREATSKTCARRSASESITSKSLVLQVGDGILETVIPPSFRFKYVKTYAPGYQPVDGDVGQLSFYRGSSDSQVPGSHSNCCGDCIHSTIDIAFDFSVKYIAFNKQLSRLSEAFIGVVPKEAEEAWEAFSEELGIALHGTKIIIDGLDTETVAL</sequence>
<dbReference type="HOGENOM" id="CLU_1586139_0_0_1"/>
<reference evidence="1 2" key="1">
    <citation type="journal article" date="2014" name="BMC Genomics">
        <title>Genome sequencing of four Aureobasidium pullulans varieties: biotechnological potential, stress tolerance, and description of new species.</title>
        <authorList>
            <person name="Gostin Ar C."/>
            <person name="Ohm R.A."/>
            <person name="Kogej T."/>
            <person name="Sonjak S."/>
            <person name="Turk M."/>
            <person name="Zajc J."/>
            <person name="Zalar P."/>
            <person name="Grube M."/>
            <person name="Sun H."/>
            <person name="Han J."/>
            <person name="Sharma A."/>
            <person name="Chiniquy J."/>
            <person name="Ngan C.Y."/>
            <person name="Lipzen A."/>
            <person name="Barry K."/>
            <person name="Grigoriev I.V."/>
            <person name="Gunde-Cimerman N."/>
        </authorList>
    </citation>
    <scope>NUCLEOTIDE SEQUENCE [LARGE SCALE GENOMIC DNA]</scope>
    <source>
        <strain evidence="1 2">CBS 147.97</strain>
    </source>
</reference>
<proteinExistence type="predicted"/>
<protein>
    <submittedName>
        <fullName evidence="1">Uncharacterized protein</fullName>
    </submittedName>
</protein>
<gene>
    <name evidence="1" type="ORF">M436DRAFT_68218</name>
</gene>
<dbReference type="Proteomes" id="UP000027730">
    <property type="component" value="Unassembled WGS sequence"/>
</dbReference>
<dbReference type="RefSeq" id="XP_013422532.1">
    <property type="nucleotide sequence ID" value="XM_013567078.1"/>
</dbReference>